<feature type="signal peptide" evidence="2">
    <location>
        <begin position="1"/>
        <end position="34"/>
    </location>
</feature>
<keyword evidence="4" id="KW-1185">Reference proteome</keyword>
<feature type="chain" id="PRO_5040513358" evidence="2">
    <location>
        <begin position="35"/>
        <end position="470"/>
    </location>
</feature>
<evidence type="ECO:0000313" key="3">
    <source>
        <dbReference type="EMBL" id="KAH7033610.1"/>
    </source>
</evidence>
<proteinExistence type="predicted"/>
<feature type="region of interest" description="Disordered" evidence="1">
    <location>
        <begin position="63"/>
        <end position="109"/>
    </location>
</feature>
<feature type="compositionally biased region" description="Low complexity" evidence="1">
    <location>
        <begin position="265"/>
        <end position="290"/>
    </location>
</feature>
<feature type="compositionally biased region" description="Gly residues" evidence="1">
    <location>
        <begin position="296"/>
        <end position="306"/>
    </location>
</feature>
<protein>
    <submittedName>
        <fullName evidence="3">Uncharacterized protein</fullName>
    </submittedName>
</protein>
<reference evidence="3" key="1">
    <citation type="journal article" date="2021" name="Nat. Commun.">
        <title>Genetic determinants of endophytism in the Arabidopsis root mycobiome.</title>
        <authorList>
            <person name="Mesny F."/>
            <person name="Miyauchi S."/>
            <person name="Thiergart T."/>
            <person name="Pickel B."/>
            <person name="Atanasova L."/>
            <person name="Karlsson M."/>
            <person name="Huettel B."/>
            <person name="Barry K.W."/>
            <person name="Haridas S."/>
            <person name="Chen C."/>
            <person name="Bauer D."/>
            <person name="Andreopoulos W."/>
            <person name="Pangilinan J."/>
            <person name="LaButti K."/>
            <person name="Riley R."/>
            <person name="Lipzen A."/>
            <person name="Clum A."/>
            <person name="Drula E."/>
            <person name="Henrissat B."/>
            <person name="Kohler A."/>
            <person name="Grigoriev I.V."/>
            <person name="Martin F.M."/>
            <person name="Hacquard S."/>
        </authorList>
    </citation>
    <scope>NUCLEOTIDE SEQUENCE</scope>
    <source>
        <strain evidence="3">MPI-CAGE-CH-0230</strain>
    </source>
</reference>
<dbReference type="AlphaFoldDB" id="A0A9P9BS92"/>
<dbReference type="GeneID" id="70183303"/>
<dbReference type="Proteomes" id="UP000756346">
    <property type="component" value="Unassembled WGS sequence"/>
</dbReference>
<feature type="compositionally biased region" description="Basic and acidic residues" evidence="1">
    <location>
        <begin position="307"/>
        <end position="316"/>
    </location>
</feature>
<feature type="region of interest" description="Disordered" evidence="1">
    <location>
        <begin position="260"/>
        <end position="316"/>
    </location>
</feature>
<keyword evidence="2" id="KW-0732">Signal</keyword>
<dbReference type="OrthoDB" id="265717at2759"/>
<evidence type="ECO:0000313" key="4">
    <source>
        <dbReference type="Proteomes" id="UP000756346"/>
    </source>
</evidence>
<evidence type="ECO:0000256" key="1">
    <source>
        <dbReference type="SAM" id="MobiDB-lite"/>
    </source>
</evidence>
<sequence>MRAARASPAHRRISGTTLLLALSAVLALSSVAVAGTTGGGLYHVLRHEETHRALRQKGVAAAAVRASNDDDAASLPPASPPASTTPSPPASTTQCIPDGKPNPISHLWPSDVSGNLNGTTLIVPIPLAQARQAIPSEYGLLEHQWREWLPGFPMGMYPMMAVAVYDHDLRFPAYSMSPPSFSRAALEFPFVDALNDGHSAFRWAANMLLTAGSPAVEGTEAFGVNVYPAAFDPPCHAYRAGRSGSDGDRHEPGLATFRAWSNAESGSPGNNNNTSSTTALPSSAAATTLAKAGRKSCGGSGPGHGETPGDSHDEPWKSASRSLYFETRPALLAEEAGAFPYPFQFLVNITNQPVFAEPSICDNYKRLFNTTLTTDPANAPVQVVGSVRGNLEPFGPWGIGAAAAYPSPPSSAGTGNSGNNIAGGEVVIPHVWSGVYGWRLATAFLEPPVPDTCAQLKGYMGTGPGDSAMP</sequence>
<accession>A0A9P9BS92</accession>
<dbReference type="RefSeq" id="XP_046014442.1">
    <property type="nucleotide sequence ID" value="XM_046153757.1"/>
</dbReference>
<gene>
    <name evidence="3" type="ORF">B0I36DRAFT_321756</name>
</gene>
<organism evidence="3 4">
    <name type="scientific">Microdochium trichocladiopsis</name>
    <dbReference type="NCBI Taxonomy" id="1682393"/>
    <lineage>
        <taxon>Eukaryota</taxon>
        <taxon>Fungi</taxon>
        <taxon>Dikarya</taxon>
        <taxon>Ascomycota</taxon>
        <taxon>Pezizomycotina</taxon>
        <taxon>Sordariomycetes</taxon>
        <taxon>Xylariomycetidae</taxon>
        <taxon>Xylariales</taxon>
        <taxon>Microdochiaceae</taxon>
        <taxon>Microdochium</taxon>
    </lineage>
</organism>
<evidence type="ECO:0000256" key="2">
    <source>
        <dbReference type="SAM" id="SignalP"/>
    </source>
</evidence>
<feature type="compositionally biased region" description="Low complexity" evidence="1">
    <location>
        <begin position="73"/>
        <end position="93"/>
    </location>
</feature>
<dbReference type="EMBL" id="JAGTJQ010000004">
    <property type="protein sequence ID" value="KAH7033610.1"/>
    <property type="molecule type" value="Genomic_DNA"/>
</dbReference>
<name>A0A9P9BS92_9PEZI</name>
<comment type="caution">
    <text evidence="3">The sequence shown here is derived from an EMBL/GenBank/DDBJ whole genome shotgun (WGS) entry which is preliminary data.</text>
</comment>